<sequence length="608" mass="62648">MRYQPASCGLWVFLALCSFAVLSDCHRNGQQVVGLKTPHRSQLLKRAVFAPAVSAPDDEYDSPVAYDFGSPDASPESTAFYPSPTDTAGEPSSDPSSTPSPHPATATTEPRSPGISNGPEIESTSAVTQLSPNGGSLPSSATSLFDSSQDAASQTGTRQDETVTVTVTNFISSTPTTTDLESSLPSTNSSVSSAASDADVSVITITSLHTITLSNGRTSSTAAQTSTSLSTSHKNVTSTVGTISSQNTTSMDPLTTSGVSIITITRTETYTGMSNATAGANNSVTSKEATTSTIEWPTPISRLPPFSASFNFSSVPWSVTSSSVSGVTSTSPEATTHTVFQNVTVTLSELSGTNSQITEATRTPVPTSPTSSNVTSSVSSAQNTTSLSSLSTSTKNLSTTKVTPNSTVSETLRVSISTEVVTVTVYPEPPETTASANEASVLTLHTTSTMTVTLTPFPLSNASLSAFPTSGGFTTTSSGPLSTGSAGDWTTSLPTVSTNSTVIGTLLNTTTTWSSTDGTEPSYVETPTCEHTHATSRPASTTETGAGNSSSSIGTTSRVTYPSPSTFRTTVSPTSWDDEEPGYPTPSRSPGYPWGGSGPLHRVQEPGF</sequence>
<protein>
    <submittedName>
        <fullName evidence="3">Uncharacterized protein</fullName>
    </submittedName>
</protein>
<dbReference type="OrthoDB" id="4870137at2759"/>
<feature type="region of interest" description="Disordered" evidence="1">
    <location>
        <begin position="511"/>
        <end position="608"/>
    </location>
</feature>
<feature type="compositionally biased region" description="Polar residues" evidence="1">
    <location>
        <begin position="122"/>
        <end position="160"/>
    </location>
</feature>
<feature type="chain" id="PRO_5014148105" evidence="2">
    <location>
        <begin position="26"/>
        <end position="608"/>
    </location>
</feature>
<feature type="region of interest" description="Disordered" evidence="1">
    <location>
        <begin position="173"/>
        <end position="196"/>
    </location>
</feature>
<evidence type="ECO:0000313" key="4">
    <source>
        <dbReference type="Proteomes" id="UP000323067"/>
    </source>
</evidence>
<proteinExistence type="predicted"/>
<feature type="compositionally biased region" description="Polar residues" evidence="1">
    <location>
        <begin position="173"/>
        <end position="188"/>
    </location>
</feature>
<feature type="compositionally biased region" description="Low complexity" evidence="1">
    <location>
        <begin position="361"/>
        <end position="400"/>
    </location>
</feature>
<organism evidence="3 4">
    <name type="scientific">Cordyceps militaris</name>
    <name type="common">Caterpillar fungus</name>
    <name type="synonym">Clavaria militaris</name>
    <dbReference type="NCBI Taxonomy" id="73501"/>
    <lineage>
        <taxon>Eukaryota</taxon>
        <taxon>Fungi</taxon>
        <taxon>Dikarya</taxon>
        <taxon>Ascomycota</taxon>
        <taxon>Pezizomycotina</taxon>
        <taxon>Sordariomycetes</taxon>
        <taxon>Hypocreomycetidae</taxon>
        <taxon>Hypocreales</taxon>
        <taxon>Cordycipitaceae</taxon>
        <taxon>Cordyceps</taxon>
    </lineage>
</organism>
<feature type="region of interest" description="Disordered" evidence="1">
    <location>
        <begin position="352"/>
        <end position="405"/>
    </location>
</feature>
<dbReference type="VEuPathDB" id="FungiDB:A9K55_005605"/>
<evidence type="ECO:0000256" key="1">
    <source>
        <dbReference type="SAM" id="MobiDB-lite"/>
    </source>
</evidence>
<name>A0A2H4SD73_CORMI</name>
<feature type="signal peptide" evidence="2">
    <location>
        <begin position="1"/>
        <end position="25"/>
    </location>
</feature>
<feature type="compositionally biased region" description="Low complexity" evidence="1">
    <location>
        <begin position="91"/>
        <end position="108"/>
    </location>
</feature>
<evidence type="ECO:0000256" key="2">
    <source>
        <dbReference type="SAM" id="SignalP"/>
    </source>
</evidence>
<accession>A0A2H4SD73</accession>
<evidence type="ECO:0000313" key="3">
    <source>
        <dbReference type="EMBL" id="ATY61059.1"/>
    </source>
</evidence>
<reference evidence="3 4" key="1">
    <citation type="journal article" date="2017" name="BMC Genomics">
        <title>Chromosome level assembly and secondary metabolite potential of the parasitic fungus Cordyceps militaris.</title>
        <authorList>
            <person name="Kramer G.J."/>
            <person name="Nodwell J.R."/>
        </authorList>
    </citation>
    <scope>NUCLEOTIDE SEQUENCE [LARGE SCALE GENOMIC DNA]</scope>
    <source>
        <strain evidence="3 4">ATCC 34164</strain>
    </source>
</reference>
<dbReference type="EMBL" id="CP023323">
    <property type="protein sequence ID" value="ATY61059.1"/>
    <property type="molecule type" value="Genomic_DNA"/>
</dbReference>
<dbReference type="Proteomes" id="UP000323067">
    <property type="component" value="Chromosome vi"/>
</dbReference>
<feature type="region of interest" description="Disordered" evidence="1">
    <location>
        <begin position="61"/>
        <end position="160"/>
    </location>
</feature>
<gene>
    <name evidence="3" type="ORF">A9K55_005605</name>
</gene>
<dbReference type="AlphaFoldDB" id="A0A2H4SD73"/>
<keyword evidence="2" id="KW-0732">Signal</keyword>
<feature type="compositionally biased region" description="Polar residues" evidence="1">
    <location>
        <begin position="535"/>
        <end position="575"/>
    </location>
</feature>